<reference evidence="3 4" key="1">
    <citation type="submission" date="2024-05" db="EMBL/GenBank/DDBJ databases">
        <title>Three bacterial strains, DH-69, EH-24, and ECK-19 isolated from coastal sediments.</title>
        <authorList>
            <person name="Ye Y.-Q."/>
            <person name="Du Z.-J."/>
        </authorList>
    </citation>
    <scope>NUCLEOTIDE SEQUENCE [LARGE SCALE GENOMIC DNA]</scope>
    <source>
        <strain evidence="3 4">ECK-19</strain>
    </source>
</reference>
<dbReference type="InterPro" id="IPR025979">
    <property type="entry name" value="ChrR-like_cupin_dom"/>
</dbReference>
<evidence type="ECO:0000313" key="4">
    <source>
        <dbReference type="Proteomes" id="UP001560685"/>
    </source>
</evidence>
<dbReference type="Gene3D" id="1.10.10.1320">
    <property type="entry name" value="Anti-sigma factor, zinc-finger domain"/>
    <property type="match status" value="1"/>
</dbReference>
<dbReference type="InterPro" id="IPR041916">
    <property type="entry name" value="Anti_sigma_zinc_sf"/>
</dbReference>
<keyword evidence="4" id="KW-1185">Reference proteome</keyword>
<dbReference type="SUPFAM" id="SSF51182">
    <property type="entry name" value="RmlC-like cupins"/>
    <property type="match status" value="1"/>
</dbReference>
<dbReference type="RefSeq" id="WP_369313235.1">
    <property type="nucleotide sequence ID" value="NZ_JBEHZE010000001.1"/>
</dbReference>
<feature type="domain" description="ChrR-like cupin" evidence="2">
    <location>
        <begin position="118"/>
        <end position="199"/>
    </location>
</feature>
<dbReference type="Proteomes" id="UP001560685">
    <property type="component" value="Unassembled WGS sequence"/>
</dbReference>
<dbReference type="InterPro" id="IPR012807">
    <property type="entry name" value="Anti-sigma_ChrR"/>
</dbReference>
<dbReference type="NCBIfam" id="TIGR02451">
    <property type="entry name" value="anti_sig_ChrR"/>
    <property type="match status" value="1"/>
</dbReference>
<sequence length="227" mass="25134">MSNRNISPRHTASEEWLASYSSGALSELKRLVIECQSAIEPSIKAKLNVLDDLGGAFIESAQGEKLSDDFLDRLSAALPSDTQSKGAQNAERRSSRESQSTWIPRPLQNFLDNSEINLKWKKSGPGVERAFLGQQENERLYLLKAKPGLKLPAHSHSGQEWTLILQGGYHVNGQGFIRGDLHCEDETCMHQPVIDDDGEDCISLVVDEGALIFDNPILNLLQPITKI</sequence>
<dbReference type="EMBL" id="JBEHZE010000001">
    <property type="protein sequence ID" value="MEX6633279.1"/>
    <property type="molecule type" value="Genomic_DNA"/>
</dbReference>
<dbReference type="InterPro" id="IPR014710">
    <property type="entry name" value="RmlC-like_jellyroll"/>
</dbReference>
<evidence type="ECO:0000259" key="2">
    <source>
        <dbReference type="Pfam" id="PF12973"/>
    </source>
</evidence>
<comment type="caution">
    <text evidence="3">The sequence shown here is derived from an EMBL/GenBank/DDBJ whole genome shotgun (WGS) entry which is preliminary data.</text>
</comment>
<gene>
    <name evidence="3" type="ORF">ABFZ84_06915</name>
</gene>
<evidence type="ECO:0000256" key="1">
    <source>
        <dbReference type="SAM" id="MobiDB-lite"/>
    </source>
</evidence>
<dbReference type="Pfam" id="PF12973">
    <property type="entry name" value="Cupin_7"/>
    <property type="match status" value="1"/>
</dbReference>
<name>A0ABV3Z3A8_9PROT</name>
<dbReference type="InterPro" id="IPR011051">
    <property type="entry name" value="RmlC_Cupin_sf"/>
</dbReference>
<proteinExistence type="predicted"/>
<dbReference type="Gene3D" id="2.60.120.10">
    <property type="entry name" value="Jelly Rolls"/>
    <property type="match status" value="1"/>
</dbReference>
<accession>A0ABV3Z3A8</accession>
<protein>
    <submittedName>
        <fullName evidence="3">ChrR family anti-sigma-E factor</fullName>
    </submittedName>
</protein>
<feature type="region of interest" description="Disordered" evidence="1">
    <location>
        <begin position="78"/>
        <end position="101"/>
    </location>
</feature>
<organism evidence="3 4">
    <name type="scientific">Hyphococcus lacteus</name>
    <dbReference type="NCBI Taxonomy" id="3143536"/>
    <lineage>
        <taxon>Bacteria</taxon>
        <taxon>Pseudomonadati</taxon>
        <taxon>Pseudomonadota</taxon>
        <taxon>Alphaproteobacteria</taxon>
        <taxon>Parvularculales</taxon>
        <taxon>Parvularculaceae</taxon>
        <taxon>Hyphococcus</taxon>
    </lineage>
</organism>
<evidence type="ECO:0000313" key="3">
    <source>
        <dbReference type="EMBL" id="MEX6633279.1"/>
    </source>
</evidence>